<keyword evidence="4" id="KW-1185">Reference proteome</keyword>
<organism evidence="3 4">
    <name type="scientific">Coniophora puteana (strain RWD-64-598)</name>
    <name type="common">Brown rot fungus</name>
    <dbReference type="NCBI Taxonomy" id="741705"/>
    <lineage>
        <taxon>Eukaryota</taxon>
        <taxon>Fungi</taxon>
        <taxon>Dikarya</taxon>
        <taxon>Basidiomycota</taxon>
        <taxon>Agaricomycotina</taxon>
        <taxon>Agaricomycetes</taxon>
        <taxon>Agaricomycetidae</taxon>
        <taxon>Boletales</taxon>
        <taxon>Coniophorineae</taxon>
        <taxon>Coniophoraceae</taxon>
        <taxon>Coniophora</taxon>
    </lineage>
</organism>
<keyword evidence="2" id="KW-0812">Transmembrane</keyword>
<dbReference type="RefSeq" id="XP_007773963.1">
    <property type="nucleotide sequence ID" value="XM_007775773.1"/>
</dbReference>
<feature type="transmembrane region" description="Helical" evidence="2">
    <location>
        <begin position="216"/>
        <end position="240"/>
    </location>
</feature>
<dbReference type="KEGG" id="cput:CONPUDRAFT_169199"/>
<evidence type="ECO:0000313" key="4">
    <source>
        <dbReference type="Proteomes" id="UP000053558"/>
    </source>
</evidence>
<feature type="transmembrane region" description="Helical" evidence="2">
    <location>
        <begin position="139"/>
        <end position="161"/>
    </location>
</feature>
<gene>
    <name evidence="3" type="ORF">CONPUDRAFT_169199</name>
</gene>
<dbReference type="EMBL" id="JH711587">
    <property type="protein sequence ID" value="EIW75970.1"/>
    <property type="molecule type" value="Genomic_DNA"/>
</dbReference>
<keyword evidence="2" id="KW-1133">Transmembrane helix</keyword>
<dbReference type="OrthoDB" id="2905268at2759"/>
<dbReference type="AlphaFoldDB" id="A0A5M3MAZ3"/>
<accession>A0A5M3MAZ3</accession>
<evidence type="ECO:0000256" key="1">
    <source>
        <dbReference type="SAM" id="MobiDB-lite"/>
    </source>
</evidence>
<evidence type="ECO:0000313" key="3">
    <source>
        <dbReference type="EMBL" id="EIW75970.1"/>
    </source>
</evidence>
<evidence type="ECO:0000256" key="2">
    <source>
        <dbReference type="SAM" id="Phobius"/>
    </source>
</evidence>
<feature type="transmembrane region" description="Helical" evidence="2">
    <location>
        <begin position="173"/>
        <end position="195"/>
    </location>
</feature>
<sequence>MTSLVPSTDLWLERSRLDGMIIGAVSYGIFVILSYQAGRQVLRRPRFGAVRPQNRKRIFVYIVTTFVLATIGFAGNVKYTEMIWIDLRDTPGGPSALIINELQYWVNLMALACYYVMEWFMEALLLWRCFIVWNYSKPIIAIMTTLFLTMVAMSIWVLAQSSGVVFYNANGQLAYLVIQVGITVIYTVLVAGRIFAMRKRVATLLGWESTRLYDTLVLMIVESAALYSVVGIIFIFSFAFHSNVSNLVFLDISHVQGIAQLLIIIRVMEGRSLAEDSWDAGKRATSLHFRNTDGFDQAQTLQLPELTRTEQSGETDKLPSTSTSHIRPASEVSTGCSKVPASRLVDPHGA</sequence>
<protein>
    <submittedName>
        <fullName evidence="3">Uncharacterized protein</fullName>
    </submittedName>
</protein>
<name>A0A5M3MAZ3_CONPW</name>
<comment type="caution">
    <text evidence="3">The sequence shown here is derived from an EMBL/GenBank/DDBJ whole genome shotgun (WGS) entry which is preliminary data.</text>
</comment>
<feature type="transmembrane region" description="Helical" evidence="2">
    <location>
        <begin position="58"/>
        <end position="77"/>
    </location>
</feature>
<reference evidence="4" key="1">
    <citation type="journal article" date="2012" name="Science">
        <title>The Paleozoic origin of enzymatic lignin decomposition reconstructed from 31 fungal genomes.</title>
        <authorList>
            <person name="Floudas D."/>
            <person name="Binder M."/>
            <person name="Riley R."/>
            <person name="Barry K."/>
            <person name="Blanchette R.A."/>
            <person name="Henrissat B."/>
            <person name="Martinez A.T."/>
            <person name="Otillar R."/>
            <person name="Spatafora J.W."/>
            <person name="Yadav J.S."/>
            <person name="Aerts A."/>
            <person name="Benoit I."/>
            <person name="Boyd A."/>
            <person name="Carlson A."/>
            <person name="Copeland A."/>
            <person name="Coutinho P.M."/>
            <person name="de Vries R.P."/>
            <person name="Ferreira P."/>
            <person name="Findley K."/>
            <person name="Foster B."/>
            <person name="Gaskell J."/>
            <person name="Glotzer D."/>
            <person name="Gorecki P."/>
            <person name="Heitman J."/>
            <person name="Hesse C."/>
            <person name="Hori C."/>
            <person name="Igarashi K."/>
            <person name="Jurgens J.A."/>
            <person name="Kallen N."/>
            <person name="Kersten P."/>
            <person name="Kohler A."/>
            <person name="Kuees U."/>
            <person name="Kumar T.K.A."/>
            <person name="Kuo A."/>
            <person name="LaButti K."/>
            <person name="Larrondo L.F."/>
            <person name="Lindquist E."/>
            <person name="Ling A."/>
            <person name="Lombard V."/>
            <person name="Lucas S."/>
            <person name="Lundell T."/>
            <person name="Martin R."/>
            <person name="McLaughlin D.J."/>
            <person name="Morgenstern I."/>
            <person name="Morin E."/>
            <person name="Murat C."/>
            <person name="Nagy L.G."/>
            <person name="Nolan M."/>
            <person name="Ohm R.A."/>
            <person name="Patyshakuliyeva A."/>
            <person name="Rokas A."/>
            <person name="Ruiz-Duenas F.J."/>
            <person name="Sabat G."/>
            <person name="Salamov A."/>
            <person name="Samejima M."/>
            <person name="Schmutz J."/>
            <person name="Slot J.C."/>
            <person name="St John F."/>
            <person name="Stenlid J."/>
            <person name="Sun H."/>
            <person name="Sun S."/>
            <person name="Syed K."/>
            <person name="Tsang A."/>
            <person name="Wiebenga A."/>
            <person name="Young D."/>
            <person name="Pisabarro A."/>
            <person name="Eastwood D.C."/>
            <person name="Martin F."/>
            <person name="Cullen D."/>
            <person name="Grigoriev I.V."/>
            <person name="Hibbett D.S."/>
        </authorList>
    </citation>
    <scope>NUCLEOTIDE SEQUENCE [LARGE SCALE GENOMIC DNA]</scope>
    <source>
        <strain evidence="4">RWD-64-598 SS2</strain>
    </source>
</reference>
<feature type="region of interest" description="Disordered" evidence="1">
    <location>
        <begin position="305"/>
        <end position="350"/>
    </location>
</feature>
<proteinExistence type="predicted"/>
<feature type="transmembrane region" description="Helical" evidence="2">
    <location>
        <begin position="20"/>
        <end position="37"/>
    </location>
</feature>
<keyword evidence="2" id="KW-0472">Membrane</keyword>
<dbReference type="Proteomes" id="UP000053558">
    <property type="component" value="Unassembled WGS sequence"/>
</dbReference>
<feature type="compositionally biased region" description="Polar residues" evidence="1">
    <location>
        <begin position="318"/>
        <end position="336"/>
    </location>
</feature>
<dbReference type="OMA" id="MEWFMEA"/>
<dbReference type="GeneID" id="19206173"/>
<feature type="transmembrane region" description="Helical" evidence="2">
    <location>
        <begin position="104"/>
        <end position="127"/>
    </location>
</feature>